<keyword evidence="2" id="KW-0489">Methyltransferase</keyword>
<comment type="caution">
    <text evidence="2">The sequence shown here is derived from an EMBL/GenBank/DDBJ whole genome shotgun (WGS) entry which is preliminary data.</text>
</comment>
<dbReference type="RefSeq" id="WP_390222497.1">
    <property type="nucleotide sequence ID" value="NZ_JBHTAA010000002.1"/>
</dbReference>
<reference evidence="2 3" key="1">
    <citation type="journal article" date="2019" name="Int. J. Syst. Evol. Microbiol.">
        <title>The Global Catalogue of Microorganisms (GCM) 10K type strain sequencing project: providing services to taxonomists for standard genome sequencing and annotation.</title>
        <authorList>
            <consortium name="The Broad Institute Genomics Platform"/>
            <consortium name="The Broad Institute Genome Sequencing Center for Infectious Disease"/>
            <person name="Wu L."/>
            <person name="Ma J."/>
        </authorList>
    </citation>
    <scope>NUCLEOTIDE SEQUENCE [LARGE SCALE GENOMIC DNA]</scope>
    <source>
        <strain evidence="2 3">DSM 29988</strain>
    </source>
</reference>
<gene>
    <name evidence="2" type="ORF">ACFQJC_06505</name>
</gene>
<sequence>MDVPTTVRAALSDQPVENARCLEAGAGVGNTTAGLLQEGADRVYAVTNNPVHAELVHDRIGRAYPNRTAVVEADLRAIPLSDDSVEIITAHGLFNVLPPTSLGDVVSEFTRVAAPGCRLIVDDYEPPPEGAAIWNLFSLENAASQLADDTPALTFYPERVLRQQFVGSGWSVGRRKTLLEPVPWTKQHVRAHANRTSRLLEEVADELASPLEDELERIVASIGSESTGRMYSVSFRSSQ</sequence>
<dbReference type="EMBL" id="JBHTAA010000002">
    <property type="protein sequence ID" value="MFC7203158.1"/>
    <property type="molecule type" value="Genomic_DNA"/>
</dbReference>
<dbReference type="Pfam" id="PF13649">
    <property type="entry name" value="Methyltransf_25"/>
    <property type="match status" value="1"/>
</dbReference>
<keyword evidence="3" id="KW-1185">Reference proteome</keyword>
<feature type="domain" description="Methyltransferase" evidence="1">
    <location>
        <begin position="22"/>
        <end position="116"/>
    </location>
</feature>
<protein>
    <submittedName>
        <fullName evidence="2">Class I SAM-dependent methyltransferase</fullName>
        <ecNumber evidence="2">2.1.1.-</ecNumber>
    </submittedName>
</protein>
<dbReference type="Proteomes" id="UP001596481">
    <property type="component" value="Unassembled WGS sequence"/>
</dbReference>
<dbReference type="CDD" id="cd02440">
    <property type="entry name" value="AdoMet_MTases"/>
    <property type="match status" value="1"/>
</dbReference>
<organism evidence="2 3">
    <name type="scientific">Haloferax namakaokahaiae</name>
    <dbReference type="NCBI Taxonomy" id="1748331"/>
    <lineage>
        <taxon>Archaea</taxon>
        <taxon>Methanobacteriati</taxon>
        <taxon>Methanobacteriota</taxon>
        <taxon>Stenosarchaea group</taxon>
        <taxon>Halobacteria</taxon>
        <taxon>Halobacteriales</taxon>
        <taxon>Haloferacaceae</taxon>
        <taxon>Haloferax</taxon>
    </lineage>
</organism>
<dbReference type="Gene3D" id="3.40.50.150">
    <property type="entry name" value="Vaccinia Virus protein VP39"/>
    <property type="match status" value="1"/>
</dbReference>
<dbReference type="InterPro" id="IPR029063">
    <property type="entry name" value="SAM-dependent_MTases_sf"/>
</dbReference>
<proteinExistence type="predicted"/>
<dbReference type="InterPro" id="IPR041698">
    <property type="entry name" value="Methyltransf_25"/>
</dbReference>
<dbReference type="GO" id="GO:0032259">
    <property type="term" value="P:methylation"/>
    <property type="evidence" value="ECO:0007669"/>
    <property type="project" value="UniProtKB-KW"/>
</dbReference>
<dbReference type="GO" id="GO:0008168">
    <property type="term" value="F:methyltransferase activity"/>
    <property type="evidence" value="ECO:0007669"/>
    <property type="project" value="UniProtKB-KW"/>
</dbReference>
<dbReference type="SUPFAM" id="SSF53335">
    <property type="entry name" value="S-adenosyl-L-methionine-dependent methyltransferases"/>
    <property type="match status" value="1"/>
</dbReference>
<accession>A0ABD5ZDA9</accession>
<name>A0ABD5ZDA9_9EURY</name>
<evidence type="ECO:0000313" key="3">
    <source>
        <dbReference type="Proteomes" id="UP001596481"/>
    </source>
</evidence>
<keyword evidence="2" id="KW-0808">Transferase</keyword>
<evidence type="ECO:0000313" key="2">
    <source>
        <dbReference type="EMBL" id="MFC7203158.1"/>
    </source>
</evidence>
<dbReference type="AlphaFoldDB" id="A0ABD5ZDA9"/>
<evidence type="ECO:0000259" key="1">
    <source>
        <dbReference type="Pfam" id="PF13649"/>
    </source>
</evidence>
<dbReference type="EC" id="2.1.1.-" evidence="2"/>